<keyword evidence="4" id="KW-1185">Reference proteome</keyword>
<accession>A0AAE3KM95</accession>
<name>A0AAE3KM95_9CYAN</name>
<sequence>MIADGLIELGDNPAHQRSKLLRLTPKGEAVFQEITQRIAKEAENLAEDMDREELQIAVKMLRRLKEKLKQNLIGSREFYSNRHSG</sequence>
<dbReference type="AlphaFoldDB" id="A0AAE3KM95"/>
<comment type="caution">
    <text evidence="3">The sequence shown here is derived from an EMBL/GenBank/DDBJ whole genome shotgun (WGS) entry which is preliminary data.</text>
</comment>
<dbReference type="InterPro" id="IPR036388">
    <property type="entry name" value="WH-like_DNA-bd_sf"/>
</dbReference>
<feature type="coiled-coil region" evidence="1">
    <location>
        <begin position="35"/>
        <end position="71"/>
    </location>
</feature>
<dbReference type="RefSeq" id="WP_254011375.1">
    <property type="nucleotide sequence ID" value="NZ_JAMZMM010000062.1"/>
</dbReference>
<protein>
    <recommendedName>
        <fullName evidence="2">HTH marR-type domain-containing protein</fullName>
    </recommendedName>
</protein>
<dbReference type="SUPFAM" id="SSF46785">
    <property type="entry name" value="Winged helix' DNA-binding domain"/>
    <property type="match status" value="1"/>
</dbReference>
<evidence type="ECO:0000313" key="4">
    <source>
        <dbReference type="Proteomes" id="UP001204953"/>
    </source>
</evidence>
<dbReference type="PROSITE" id="PS50995">
    <property type="entry name" value="HTH_MARR_2"/>
    <property type="match status" value="1"/>
</dbReference>
<dbReference type="Proteomes" id="UP001204953">
    <property type="component" value="Unassembled WGS sequence"/>
</dbReference>
<keyword evidence="1" id="KW-0175">Coiled coil</keyword>
<evidence type="ECO:0000256" key="1">
    <source>
        <dbReference type="SAM" id="Coils"/>
    </source>
</evidence>
<reference evidence="3" key="1">
    <citation type="submission" date="2022-06" db="EMBL/GenBank/DDBJ databases">
        <title>New cyanobacteria of genus Symplocastrum in benthos of Lake Baikal.</title>
        <authorList>
            <person name="Sorokovikova E."/>
            <person name="Tikhonova I."/>
            <person name="Krasnopeev A."/>
            <person name="Evseev P."/>
            <person name="Gladkikh A."/>
            <person name="Belykh O."/>
        </authorList>
    </citation>
    <scope>NUCLEOTIDE SEQUENCE</scope>
    <source>
        <strain evidence="3">BBK-W-15</strain>
    </source>
</reference>
<evidence type="ECO:0000259" key="2">
    <source>
        <dbReference type="PROSITE" id="PS50995"/>
    </source>
</evidence>
<evidence type="ECO:0000313" key="3">
    <source>
        <dbReference type="EMBL" id="MCP2728581.1"/>
    </source>
</evidence>
<gene>
    <name evidence="3" type="ORF">NJ959_08870</name>
</gene>
<feature type="domain" description="HTH marR-type" evidence="2">
    <location>
        <begin position="1"/>
        <end position="66"/>
    </location>
</feature>
<proteinExistence type="predicted"/>
<dbReference type="InterPro" id="IPR036390">
    <property type="entry name" value="WH_DNA-bd_sf"/>
</dbReference>
<dbReference type="GO" id="GO:0003700">
    <property type="term" value="F:DNA-binding transcription factor activity"/>
    <property type="evidence" value="ECO:0007669"/>
    <property type="project" value="InterPro"/>
</dbReference>
<dbReference type="EMBL" id="JAMZMM010000062">
    <property type="protein sequence ID" value="MCP2728581.1"/>
    <property type="molecule type" value="Genomic_DNA"/>
</dbReference>
<organism evidence="3 4">
    <name type="scientific">Limnofasciculus baicalensis BBK-W-15</name>
    <dbReference type="NCBI Taxonomy" id="2699891"/>
    <lineage>
        <taxon>Bacteria</taxon>
        <taxon>Bacillati</taxon>
        <taxon>Cyanobacteriota</taxon>
        <taxon>Cyanophyceae</taxon>
        <taxon>Coleofasciculales</taxon>
        <taxon>Coleofasciculaceae</taxon>
        <taxon>Limnofasciculus</taxon>
        <taxon>Limnofasciculus baicalensis</taxon>
    </lineage>
</organism>
<dbReference type="Gene3D" id="1.10.10.10">
    <property type="entry name" value="Winged helix-like DNA-binding domain superfamily/Winged helix DNA-binding domain"/>
    <property type="match status" value="1"/>
</dbReference>
<dbReference type="InterPro" id="IPR000835">
    <property type="entry name" value="HTH_MarR-typ"/>
</dbReference>